<accession>A0A7E5VJR7</accession>
<keyword evidence="2 3" id="KW-0862">Zinc</keyword>
<reference evidence="5" key="1">
    <citation type="submission" date="2025-08" db="UniProtKB">
        <authorList>
            <consortium name="RefSeq"/>
        </authorList>
    </citation>
    <scope>IDENTIFICATION</scope>
</reference>
<dbReference type="GO" id="GO:0046872">
    <property type="term" value="F:metal ion binding"/>
    <property type="evidence" value="ECO:0007669"/>
    <property type="project" value="UniProtKB-KW"/>
</dbReference>
<keyword evidence="1 3" id="KW-0479">Metal-binding</keyword>
<dbReference type="InParanoid" id="A0A7E5VJR7"/>
<dbReference type="KEGG" id="tnl:113494338"/>
<dbReference type="Pfam" id="PF01215">
    <property type="entry name" value="COX5B"/>
    <property type="match status" value="1"/>
</dbReference>
<dbReference type="GO" id="GO:0045277">
    <property type="term" value="C:respiratory chain complex IV"/>
    <property type="evidence" value="ECO:0007669"/>
    <property type="project" value="InterPro"/>
</dbReference>
<dbReference type="Proteomes" id="UP000322000">
    <property type="component" value="Chromosome 5"/>
</dbReference>
<gene>
    <name evidence="5" type="primary">LOC113494338</name>
</gene>
<dbReference type="GO" id="GO:0006123">
    <property type="term" value="P:mitochondrial electron transport, cytochrome c to oxygen"/>
    <property type="evidence" value="ECO:0007669"/>
    <property type="project" value="InterPro"/>
</dbReference>
<evidence type="ECO:0000256" key="3">
    <source>
        <dbReference type="PIRSR" id="PIRSR602124-1"/>
    </source>
</evidence>
<feature type="binding site" evidence="3">
    <location>
        <position position="108"/>
    </location>
    <ligand>
        <name>Zn(2+)</name>
        <dbReference type="ChEBI" id="CHEBI:29105"/>
    </ligand>
</feature>
<dbReference type="GO" id="GO:0005740">
    <property type="term" value="C:mitochondrial envelope"/>
    <property type="evidence" value="ECO:0007669"/>
    <property type="project" value="InterPro"/>
</dbReference>
<dbReference type="FunFam" id="2.60.11.10:FF:000004">
    <property type="entry name" value="Cytochrome c oxidase subunit 5B"/>
    <property type="match status" value="1"/>
</dbReference>
<dbReference type="InterPro" id="IPR002124">
    <property type="entry name" value="Cyt_c_oxidase_su5b"/>
</dbReference>
<sequence length="136" mass="15404">MASLCRQIVRGNAFKSVLLSTARRGYADKMMPDPLEHATGMERKELMAMQAGNDDPFNMKVLKKSAGTRDNPTLVPSCFDARIVGCICEEHATAVTWLWLHKDHPRRCECGHWYKLIEKQPSKRNNLVSTVVCNTQ</sequence>
<name>A0A7E5VJR7_TRINI</name>
<dbReference type="InterPro" id="IPR036972">
    <property type="entry name" value="Cyt_c_oxidase_su5b_sf"/>
</dbReference>
<dbReference type="FunCoup" id="A0A7E5VJR7">
    <property type="interactions" value="1155"/>
</dbReference>
<dbReference type="CDD" id="cd00924">
    <property type="entry name" value="Cyt_c_Oxidase_Vb"/>
    <property type="match status" value="1"/>
</dbReference>
<evidence type="ECO:0000256" key="2">
    <source>
        <dbReference type="ARBA" id="ARBA00022833"/>
    </source>
</evidence>
<evidence type="ECO:0000256" key="1">
    <source>
        <dbReference type="ARBA" id="ARBA00022723"/>
    </source>
</evidence>
<feature type="binding site" evidence="3">
    <location>
        <position position="88"/>
    </location>
    <ligand>
        <name>Zn(2+)</name>
        <dbReference type="ChEBI" id="CHEBI:29105"/>
    </ligand>
</feature>
<organism evidence="4 5">
    <name type="scientific">Trichoplusia ni</name>
    <name type="common">Cabbage looper</name>
    <dbReference type="NCBI Taxonomy" id="7111"/>
    <lineage>
        <taxon>Eukaryota</taxon>
        <taxon>Metazoa</taxon>
        <taxon>Ecdysozoa</taxon>
        <taxon>Arthropoda</taxon>
        <taxon>Hexapoda</taxon>
        <taxon>Insecta</taxon>
        <taxon>Pterygota</taxon>
        <taxon>Neoptera</taxon>
        <taxon>Endopterygota</taxon>
        <taxon>Lepidoptera</taxon>
        <taxon>Glossata</taxon>
        <taxon>Ditrysia</taxon>
        <taxon>Noctuoidea</taxon>
        <taxon>Noctuidae</taxon>
        <taxon>Plusiinae</taxon>
        <taxon>Trichoplusia</taxon>
    </lineage>
</organism>
<dbReference type="OrthoDB" id="10249250at2759"/>
<dbReference type="GeneID" id="113494338"/>
<dbReference type="PROSITE" id="PS51359">
    <property type="entry name" value="COX5B_2"/>
    <property type="match status" value="1"/>
</dbReference>
<dbReference type="Gene3D" id="2.60.11.10">
    <property type="entry name" value="Cytochrome c oxidase, subunit Vb"/>
    <property type="match status" value="1"/>
</dbReference>
<dbReference type="PANTHER" id="PTHR10122:SF0">
    <property type="entry name" value="CYTOCHROME C OXIDASE SUBUNIT 5B, ISOFORM A-RELATED"/>
    <property type="match status" value="1"/>
</dbReference>
<evidence type="ECO:0000313" key="5">
    <source>
        <dbReference type="RefSeq" id="XP_026728441.1"/>
    </source>
</evidence>
<dbReference type="RefSeq" id="XP_026728441.1">
    <property type="nucleotide sequence ID" value="XM_026872640.1"/>
</dbReference>
<feature type="binding site" evidence="3">
    <location>
        <position position="86"/>
    </location>
    <ligand>
        <name>Zn(2+)</name>
        <dbReference type="ChEBI" id="CHEBI:29105"/>
    </ligand>
</feature>
<dbReference type="AlphaFoldDB" id="A0A7E5VJR7"/>
<protein>
    <submittedName>
        <fullName evidence="5">Cytochrome c oxidase subunit 5B, mitochondrial-like</fullName>
    </submittedName>
</protein>
<keyword evidence="4" id="KW-1185">Reference proteome</keyword>
<proteinExistence type="predicted"/>
<evidence type="ECO:0000313" key="4">
    <source>
        <dbReference type="Proteomes" id="UP000322000"/>
    </source>
</evidence>
<dbReference type="PANTHER" id="PTHR10122">
    <property type="entry name" value="CYTOCHROME C OXIDASE SUBUNIT 5B, MITOCHONDRIAL"/>
    <property type="match status" value="1"/>
</dbReference>
<feature type="binding site" evidence="3">
    <location>
        <position position="110"/>
    </location>
    <ligand>
        <name>Zn(2+)</name>
        <dbReference type="ChEBI" id="CHEBI:29105"/>
    </ligand>
</feature>
<dbReference type="SUPFAM" id="SSF57802">
    <property type="entry name" value="Rubredoxin-like"/>
    <property type="match status" value="1"/>
</dbReference>